<dbReference type="AlphaFoldDB" id="A0A1R3ITT0"/>
<gene>
    <name evidence="2" type="ORF">COLO4_21344</name>
</gene>
<protein>
    <submittedName>
        <fullName evidence="2">Uncharacterized protein</fullName>
    </submittedName>
</protein>
<sequence>MKFRSSDLFPPRPVENSVTHGHSTKDKNIGELKAP</sequence>
<dbReference type="EMBL" id="AWUE01017642">
    <property type="protein sequence ID" value="OMO85989.1"/>
    <property type="molecule type" value="Genomic_DNA"/>
</dbReference>
<accession>A0A1R3ITT0</accession>
<keyword evidence="3" id="KW-1185">Reference proteome</keyword>
<feature type="region of interest" description="Disordered" evidence="1">
    <location>
        <begin position="1"/>
        <end position="35"/>
    </location>
</feature>
<organism evidence="2 3">
    <name type="scientific">Corchorus olitorius</name>
    <dbReference type="NCBI Taxonomy" id="93759"/>
    <lineage>
        <taxon>Eukaryota</taxon>
        <taxon>Viridiplantae</taxon>
        <taxon>Streptophyta</taxon>
        <taxon>Embryophyta</taxon>
        <taxon>Tracheophyta</taxon>
        <taxon>Spermatophyta</taxon>
        <taxon>Magnoliopsida</taxon>
        <taxon>eudicotyledons</taxon>
        <taxon>Gunneridae</taxon>
        <taxon>Pentapetalae</taxon>
        <taxon>rosids</taxon>
        <taxon>malvids</taxon>
        <taxon>Malvales</taxon>
        <taxon>Malvaceae</taxon>
        <taxon>Grewioideae</taxon>
        <taxon>Apeibeae</taxon>
        <taxon>Corchorus</taxon>
    </lineage>
</organism>
<feature type="compositionally biased region" description="Basic and acidic residues" evidence="1">
    <location>
        <begin position="23"/>
        <end position="35"/>
    </location>
</feature>
<comment type="caution">
    <text evidence="2">The sequence shown here is derived from an EMBL/GenBank/DDBJ whole genome shotgun (WGS) entry which is preliminary data.</text>
</comment>
<evidence type="ECO:0000313" key="2">
    <source>
        <dbReference type="EMBL" id="OMO85989.1"/>
    </source>
</evidence>
<name>A0A1R3ITT0_9ROSI</name>
<reference evidence="3" key="1">
    <citation type="submission" date="2013-09" db="EMBL/GenBank/DDBJ databases">
        <title>Corchorus olitorius genome sequencing.</title>
        <authorList>
            <person name="Alam M."/>
            <person name="Haque M.S."/>
            <person name="Islam M.S."/>
            <person name="Emdad E.M."/>
            <person name="Islam M.M."/>
            <person name="Ahmed B."/>
            <person name="Halim A."/>
            <person name="Hossen Q.M.M."/>
            <person name="Hossain M.Z."/>
            <person name="Ahmed R."/>
            <person name="Khan M.M."/>
            <person name="Islam R."/>
            <person name="Rashid M.M."/>
            <person name="Khan S.A."/>
            <person name="Rahman M.S."/>
            <person name="Alam M."/>
            <person name="Yahiya A.S."/>
            <person name="Khan M.S."/>
            <person name="Azam M.S."/>
            <person name="Haque T."/>
            <person name="Lashkar M.Z.H."/>
            <person name="Akhand A.I."/>
            <person name="Morshed G."/>
            <person name="Roy S."/>
            <person name="Uddin K.S."/>
            <person name="Rabeya T."/>
            <person name="Hossain A.S."/>
            <person name="Chowdhury A."/>
            <person name="Snigdha A.R."/>
            <person name="Mortoza M.S."/>
            <person name="Matin S.A."/>
            <person name="Hoque S.M.E."/>
            <person name="Islam M.K."/>
            <person name="Roy D.K."/>
            <person name="Haider R."/>
            <person name="Moosa M.M."/>
            <person name="Elias S.M."/>
            <person name="Hasan A.M."/>
            <person name="Jahan S."/>
            <person name="Shafiuddin M."/>
            <person name="Mahmood N."/>
            <person name="Shommy N.S."/>
        </authorList>
    </citation>
    <scope>NUCLEOTIDE SEQUENCE [LARGE SCALE GENOMIC DNA]</scope>
    <source>
        <strain evidence="3">cv. O-4</strain>
    </source>
</reference>
<evidence type="ECO:0000256" key="1">
    <source>
        <dbReference type="SAM" id="MobiDB-lite"/>
    </source>
</evidence>
<proteinExistence type="predicted"/>
<evidence type="ECO:0000313" key="3">
    <source>
        <dbReference type="Proteomes" id="UP000187203"/>
    </source>
</evidence>
<dbReference type="Proteomes" id="UP000187203">
    <property type="component" value="Unassembled WGS sequence"/>
</dbReference>